<evidence type="ECO:0000256" key="8">
    <source>
        <dbReference type="ARBA" id="ARBA00048679"/>
    </source>
</evidence>
<evidence type="ECO:0000256" key="1">
    <source>
        <dbReference type="ARBA" id="ARBA00012513"/>
    </source>
</evidence>
<dbReference type="PANTHER" id="PTHR27002">
    <property type="entry name" value="RECEPTOR-LIKE SERINE/THREONINE-PROTEIN KINASE SD1-8"/>
    <property type="match status" value="1"/>
</dbReference>
<keyword evidence="2" id="KW-0723">Serine/threonine-protein kinase</keyword>
<keyword evidence="6" id="KW-0067">ATP-binding</keyword>
<dbReference type="GO" id="GO:0004674">
    <property type="term" value="F:protein serine/threonine kinase activity"/>
    <property type="evidence" value="ECO:0007669"/>
    <property type="project" value="UniProtKB-KW"/>
</dbReference>
<dbReference type="PROSITE" id="PS50011">
    <property type="entry name" value="PROTEIN_KINASE_DOM"/>
    <property type="match status" value="1"/>
</dbReference>
<evidence type="ECO:0000256" key="6">
    <source>
        <dbReference type="ARBA" id="ARBA00022840"/>
    </source>
</evidence>
<protein>
    <recommendedName>
        <fullName evidence="1">non-specific serine/threonine protein kinase</fullName>
        <ecNumber evidence="1">2.7.11.1</ecNumber>
    </recommendedName>
</protein>
<keyword evidence="4" id="KW-0547">Nucleotide-binding</keyword>
<dbReference type="InterPro" id="IPR008271">
    <property type="entry name" value="Ser/Thr_kinase_AS"/>
</dbReference>
<keyword evidence="5" id="KW-0418">Kinase</keyword>
<evidence type="ECO:0000256" key="5">
    <source>
        <dbReference type="ARBA" id="ARBA00022777"/>
    </source>
</evidence>
<dbReference type="InterPro" id="IPR000719">
    <property type="entry name" value="Prot_kinase_dom"/>
</dbReference>
<dbReference type="SUPFAM" id="SSF56112">
    <property type="entry name" value="Protein kinase-like (PK-like)"/>
    <property type="match status" value="1"/>
</dbReference>
<keyword evidence="3" id="KW-0808">Transferase</keyword>
<proteinExistence type="predicted"/>
<evidence type="ECO:0000256" key="7">
    <source>
        <dbReference type="ARBA" id="ARBA00047899"/>
    </source>
</evidence>
<comment type="catalytic activity">
    <reaction evidence="7">
        <text>L-threonyl-[protein] + ATP = O-phospho-L-threonyl-[protein] + ADP + H(+)</text>
        <dbReference type="Rhea" id="RHEA:46608"/>
        <dbReference type="Rhea" id="RHEA-COMP:11060"/>
        <dbReference type="Rhea" id="RHEA-COMP:11605"/>
        <dbReference type="ChEBI" id="CHEBI:15378"/>
        <dbReference type="ChEBI" id="CHEBI:30013"/>
        <dbReference type="ChEBI" id="CHEBI:30616"/>
        <dbReference type="ChEBI" id="CHEBI:61977"/>
        <dbReference type="ChEBI" id="CHEBI:456216"/>
        <dbReference type="EC" id="2.7.11.1"/>
    </reaction>
</comment>
<dbReference type="Gene3D" id="1.10.510.10">
    <property type="entry name" value="Transferase(Phosphotransferase) domain 1"/>
    <property type="match status" value="1"/>
</dbReference>
<dbReference type="PROSITE" id="PS00108">
    <property type="entry name" value="PROTEIN_KINASE_ST"/>
    <property type="match status" value="1"/>
</dbReference>
<reference evidence="10" key="1">
    <citation type="submission" date="2019-03" db="EMBL/GenBank/DDBJ databases">
        <authorList>
            <person name="Mank J."/>
            <person name="Almeida P."/>
        </authorList>
    </citation>
    <scope>NUCLEOTIDE SEQUENCE</scope>
    <source>
        <strain evidence="10">78183</strain>
    </source>
</reference>
<dbReference type="EMBL" id="CAADRP010001686">
    <property type="protein sequence ID" value="VFU48167.1"/>
    <property type="molecule type" value="Genomic_DNA"/>
</dbReference>
<feature type="domain" description="Protein kinase" evidence="9">
    <location>
        <begin position="1"/>
        <end position="176"/>
    </location>
</feature>
<gene>
    <name evidence="10" type="ORF">SVIM_LOCUS313591</name>
</gene>
<dbReference type="Pfam" id="PF00069">
    <property type="entry name" value="Pkinase"/>
    <property type="match status" value="1"/>
</dbReference>
<dbReference type="EC" id="2.7.11.1" evidence="1"/>
<evidence type="ECO:0000313" key="10">
    <source>
        <dbReference type="EMBL" id="VFU48167.1"/>
    </source>
</evidence>
<dbReference type="AlphaFoldDB" id="A0A6N2M2S6"/>
<dbReference type="GO" id="GO:0005524">
    <property type="term" value="F:ATP binding"/>
    <property type="evidence" value="ECO:0007669"/>
    <property type="project" value="UniProtKB-KW"/>
</dbReference>
<evidence type="ECO:0000256" key="2">
    <source>
        <dbReference type="ARBA" id="ARBA00022527"/>
    </source>
</evidence>
<dbReference type="InterPro" id="IPR011009">
    <property type="entry name" value="Kinase-like_dom_sf"/>
</dbReference>
<name>A0A6N2M2S6_SALVM</name>
<dbReference type="PANTHER" id="PTHR27002:SF1103">
    <property type="entry name" value="RECEPTOR-LIKE SERINE_THREONINE-PROTEIN KINASE"/>
    <property type="match status" value="1"/>
</dbReference>
<evidence type="ECO:0000256" key="3">
    <source>
        <dbReference type="ARBA" id="ARBA00022679"/>
    </source>
</evidence>
<evidence type="ECO:0000259" key="9">
    <source>
        <dbReference type="PROSITE" id="PS50011"/>
    </source>
</evidence>
<dbReference type="GO" id="GO:0005886">
    <property type="term" value="C:plasma membrane"/>
    <property type="evidence" value="ECO:0007669"/>
    <property type="project" value="TreeGrafter"/>
</dbReference>
<sequence length="176" mass="19763">MDIARGILYLHQDSRLRIIHRDLKTSNVLLDGEMNAKISDFGTARIFCGSQNQANTERVVGTFYSIHCFLLKFLLLAALHSGYMSPEYALDGLFSVKSDVFSFGVILLEIISGRKNIGFFKEDLSSNLIRYAWNLWKDGKALEMMDLSIRQSCPSSEVLRCIQVGLLCVQDGAANM</sequence>
<dbReference type="FunFam" id="1.10.510.10:FF:001023">
    <property type="entry name" value="Os07g0541700 protein"/>
    <property type="match status" value="1"/>
</dbReference>
<accession>A0A6N2M2S6</accession>
<organism evidence="10">
    <name type="scientific">Salix viminalis</name>
    <name type="common">Common osier</name>
    <name type="synonym">Basket willow</name>
    <dbReference type="NCBI Taxonomy" id="40686"/>
    <lineage>
        <taxon>Eukaryota</taxon>
        <taxon>Viridiplantae</taxon>
        <taxon>Streptophyta</taxon>
        <taxon>Embryophyta</taxon>
        <taxon>Tracheophyta</taxon>
        <taxon>Spermatophyta</taxon>
        <taxon>Magnoliopsida</taxon>
        <taxon>eudicotyledons</taxon>
        <taxon>Gunneridae</taxon>
        <taxon>Pentapetalae</taxon>
        <taxon>rosids</taxon>
        <taxon>fabids</taxon>
        <taxon>Malpighiales</taxon>
        <taxon>Salicaceae</taxon>
        <taxon>Saliceae</taxon>
        <taxon>Salix</taxon>
    </lineage>
</organism>
<comment type="catalytic activity">
    <reaction evidence="8">
        <text>L-seryl-[protein] + ATP = O-phospho-L-seryl-[protein] + ADP + H(+)</text>
        <dbReference type="Rhea" id="RHEA:17989"/>
        <dbReference type="Rhea" id="RHEA-COMP:9863"/>
        <dbReference type="Rhea" id="RHEA-COMP:11604"/>
        <dbReference type="ChEBI" id="CHEBI:15378"/>
        <dbReference type="ChEBI" id="CHEBI:29999"/>
        <dbReference type="ChEBI" id="CHEBI:30616"/>
        <dbReference type="ChEBI" id="CHEBI:83421"/>
        <dbReference type="ChEBI" id="CHEBI:456216"/>
        <dbReference type="EC" id="2.7.11.1"/>
    </reaction>
</comment>
<evidence type="ECO:0000256" key="4">
    <source>
        <dbReference type="ARBA" id="ARBA00022741"/>
    </source>
</evidence>